<dbReference type="CDD" id="cd00041">
    <property type="entry name" value="CUB"/>
    <property type="match status" value="1"/>
</dbReference>
<gene>
    <name evidence="5" type="ORF">NQ314_016758</name>
</gene>
<reference evidence="5" key="1">
    <citation type="journal article" date="2023" name="Insect Mol. Biol.">
        <title>Genome sequencing provides insights into the evolution of gene families encoding plant cell wall-degrading enzymes in longhorned beetles.</title>
        <authorList>
            <person name="Shin N.R."/>
            <person name="Okamura Y."/>
            <person name="Kirsch R."/>
            <person name="Pauchet Y."/>
        </authorList>
    </citation>
    <scope>NUCLEOTIDE SEQUENCE</scope>
    <source>
        <strain evidence="5">RBIC_L_NR</strain>
    </source>
</reference>
<accession>A0AAV8WW86</accession>
<comment type="caution">
    <text evidence="5">The sequence shown here is derived from an EMBL/GenBank/DDBJ whole genome shotgun (WGS) entry which is preliminary data.</text>
</comment>
<dbReference type="PANTHER" id="PTHR24251">
    <property type="entry name" value="OVOCHYMASE-RELATED"/>
    <property type="match status" value="1"/>
</dbReference>
<evidence type="ECO:0000259" key="4">
    <source>
        <dbReference type="PROSITE" id="PS01180"/>
    </source>
</evidence>
<evidence type="ECO:0000313" key="6">
    <source>
        <dbReference type="Proteomes" id="UP001162156"/>
    </source>
</evidence>
<keyword evidence="1" id="KW-0677">Repeat</keyword>
<protein>
    <recommendedName>
        <fullName evidence="4">CUB domain-containing protein</fullName>
    </recommendedName>
</protein>
<sequence>MVSNHITLSFIYFELLESENCNTDYLEIRRHNSSGKLLGVYCGKNKPINITHEGSMWLMYKGSKLDTSDTTITAKGFYGEYSLSK</sequence>
<evidence type="ECO:0000256" key="3">
    <source>
        <dbReference type="PROSITE-ProRule" id="PRU00059"/>
    </source>
</evidence>
<dbReference type="AlphaFoldDB" id="A0AAV8WW86"/>
<dbReference type="Pfam" id="PF00431">
    <property type="entry name" value="CUB"/>
    <property type="match status" value="1"/>
</dbReference>
<proteinExistence type="predicted"/>
<organism evidence="5 6">
    <name type="scientific">Rhamnusium bicolor</name>
    <dbReference type="NCBI Taxonomy" id="1586634"/>
    <lineage>
        <taxon>Eukaryota</taxon>
        <taxon>Metazoa</taxon>
        <taxon>Ecdysozoa</taxon>
        <taxon>Arthropoda</taxon>
        <taxon>Hexapoda</taxon>
        <taxon>Insecta</taxon>
        <taxon>Pterygota</taxon>
        <taxon>Neoptera</taxon>
        <taxon>Endopterygota</taxon>
        <taxon>Coleoptera</taxon>
        <taxon>Polyphaga</taxon>
        <taxon>Cucujiformia</taxon>
        <taxon>Chrysomeloidea</taxon>
        <taxon>Cerambycidae</taxon>
        <taxon>Lepturinae</taxon>
        <taxon>Rhagiini</taxon>
        <taxon>Rhamnusium</taxon>
    </lineage>
</organism>
<dbReference type="InterPro" id="IPR000859">
    <property type="entry name" value="CUB_dom"/>
</dbReference>
<evidence type="ECO:0000313" key="5">
    <source>
        <dbReference type="EMBL" id="KAJ8930432.1"/>
    </source>
</evidence>
<keyword evidence="2" id="KW-1015">Disulfide bond</keyword>
<name>A0AAV8WW86_9CUCU</name>
<evidence type="ECO:0000256" key="2">
    <source>
        <dbReference type="ARBA" id="ARBA00023157"/>
    </source>
</evidence>
<dbReference type="SUPFAM" id="SSF49854">
    <property type="entry name" value="Spermadhesin, CUB domain"/>
    <property type="match status" value="1"/>
</dbReference>
<dbReference type="EMBL" id="JANEYF010004667">
    <property type="protein sequence ID" value="KAJ8930432.1"/>
    <property type="molecule type" value="Genomic_DNA"/>
</dbReference>
<keyword evidence="6" id="KW-1185">Reference proteome</keyword>
<dbReference type="Gene3D" id="2.60.120.290">
    <property type="entry name" value="Spermadhesin, CUB domain"/>
    <property type="match status" value="1"/>
</dbReference>
<comment type="caution">
    <text evidence="3">Lacks conserved residue(s) required for the propagation of feature annotation.</text>
</comment>
<dbReference type="PROSITE" id="PS01180">
    <property type="entry name" value="CUB"/>
    <property type="match status" value="1"/>
</dbReference>
<dbReference type="InterPro" id="IPR035914">
    <property type="entry name" value="Sperma_CUB_dom_sf"/>
</dbReference>
<feature type="domain" description="CUB" evidence="4">
    <location>
        <begin position="1"/>
        <end position="84"/>
    </location>
</feature>
<evidence type="ECO:0000256" key="1">
    <source>
        <dbReference type="ARBA" id="ARBA00022737"/>
    </source>
</evidence>
<dbReference type="Proteomes" id="UP001162156">
    <property type="component" value="Unassembled WGS sequence"/>
</dbReference>